<proteinExistence type="inferred from homology"/>
<keyword evidence="2 3" id="KW-0560">Oxidoreductase</keyword>
<evidence type="ECO:0000313" key="3">
    <source>
        <dbReference type="EMBL" id="MFC6043671.1"/>
    </source>
</evidence>
<dbReference type="Proteomes" id="UP001596135">
    <property type="component" value="Unassembled WGS sequence"/>
</dbReference>
<evidence type="ECO:0000256" key="2">
    <source>
        <dbReference type="ARBA" id="ARBA00023002"/>
    </source>
</evidence>
<comment type="similarity">
    <text evidence="1">Belongs to the short-chain dehydrogenases/reductases (SDR) family.</text>
</comment>
<organism evidence="3 4">
    <name type="scientific">Nocardioides hankookensis</name>
    <dbReference type="NCBI Taxonomy" id="443157"/>
    <lineage>
        <taxon>Bacteria</taxon>
        <taxon>Bacillati</taxon>
        <taxon>Actinomycetota</taxon>
        <taxon>Actinomycetes</taxon>
        <taxon>Propionibacteriales</taxon>
        <taxon>Nocardioidaceae</taxon>
        <taxon>Nocardioides</taxon>
    </lineage>
</organism>
<dbReference type="InterPro" id="IPR002347">
    <property type="entry name" value="SDR_fam"/>
</dbReference>
<dbReference type="InterPro" id="IPR036291">
    <property type="entry name" value="NAD(P)-bd_dom_sf"/>
</dbReference>
<dbReference type="Pfam" id="PF00106">
    <property type="entry name" value="adh_short"/>
    <property type="match status" value="1"/>
</dbReference>
<dbReference type="PRINTS" id="PR00081">
    <property type="entry name" value="GDHRDH"/>
</dbReference>
<keyword evidence="4" id="KW-1185">Reference proteome</keyword>
<dbReference type="EC" id="1.1.1.333" evidence="3"/>
<sequence length="251" mass="26451">MINSVGQPQTVLSLGGTSDIALATVRAWASRGSLRVVLAARPGPRRTAVAAALVAEGVEVVELDFDAEDVATHAETIRQAATYGDIDVALVAFGVLGDEEQSWQDHTTAMHVARVNYLGAVSVGVLLAPVLRKQGHGVLVALSSVAGERVRRSNFVYGSTKAGMDGFYVGLGEALRGSGARVLVVRPGFVHSKMTEGRDPAPLSVTSEQVAAAIVTGVSDGSDLIWVPRPMRAVMSGLRHVPRPIFRRLPL</sequence>
<accession>A0ABW1LJU2</accession>
<dbReference type="PROSITE" id="PS00061">
    <property type="entry name" value="ADH_SHORT"/>
    <property type="match status" value="1"/>
</dbReference>
<dbReference type="Gene3D" id="3.40.50.720">
    <property type="entry name" value="NAD(P)-binding Rossmann-like Domain"/>
    <property type="match status" value="1"/>
</dbReference>
<protein>
    <submittedName>
        <fullName evidence="3">Decaprenylphospho-beta-D-erythro-pentofuranosid-2-ulose 2-reductase</fullName>
        <ecNumber evidence="3">1.1.1.333</ecNumber>
    </submittedName>
</protein>
<dbReference type="RefSeq" id="WP_379153924.1">
    <property type="nucleotide sequence ID" value="NZ_JBHSRJ010000004.1"/>
</dbReference>
<dbReference type="EMBL" id="JBHSRJ010000004">
    <property type="protein sequence ID" value="MFC6043671.1"/>
    <property type="molecule type" value="Genomic_DNA"/>
</dbReference>
<name>A0ABW1LJU2_9ACTN</name>
<dbReference type="NCBIfam" id="NF005912">
    <property type="entry name" value="PRK07904.1"/>
    <property type="match status" value="1"/>
</dbReference>
<gene>
    <name evidence="3" type="ORF">ACFPYL_11325</name>
</gene>
<evidence type="ECO:0000256" key="1">
    <source>
        <dbReference type="ARBA" id="ARBA00006484"/>
    </source>
</evidence>
<dbReference type="GO" id="GO:0016491">
    <property type="term" value="F:oxidoreductase activity"/>
    <property type="evidence" value="ECO:0007669"/>
    <property type="project" value="UniProtKB-KW"/>
</dbReference>
<evidence type="ECO:0000313" key="4">
    <source>
        <dbReference type="Proteomes" id="UP001596135"/>
    </source>
</evidence>
<comment type="caution">
    <text evidence="3">The sequence shown here is derived from an EMBL/GenBank/DDBJ whole genome shotgun (WGS) entry which is preliminary data.</text>
</comment>
<dbReference type="PANTHER" id="PTHR43669">
    <property type="entry name" value="5-KETO-D-GLUCONATE 5-REDUCTASE"/>
    <property type="match status" value="1"/>
</dbReference>
<dbReference type="InterPro" id="IPR020904">
    <property type="entry name" value="Sc_DH/Rdtase_CS"/>
</dbReference>
<reference evidence="4" key="1">
    <citation type="journal article" date="2019" name="Int. J. Syst. Evol. Microbiol.">
        <title>The Global Catalogue of Microorganisms (GCM) 10K type strain sequencing project: providing services to taxonomists for standard genome sequencing and annotation.</title>
        <authorList>
            <consortium name="The Broad Institute Genomics Platform"/>
            <consortium name="The Broad Institute Genome Sequencing Center for Infectious Disease"/>
            <person name="Wu L."/>
            <person name="Ma J."/>
        </authorList>
    </citation>
    <scope>NUCLEOTIDE SEQUENCE [LARGE SCALE GENOMIC DNA]</scope>
    <source>
        <strain evidence="4">CCUG 54522</strain>
    </source>
</reference>
<dbReference type="PANTHER" id="PTHR43669:SF6">
    <property type="entry name" value="DECAPRENYLPHOSPHORYL-2-KETO-BETA-D-ERYTHRO-PENTOSE REDUCTASE"/>
    <property type="match status" value="1"/>
</dbReference>
<dbReference type="SUPFAM" id="SSF51735">
    <property type="entry name" value="NAD(P)-binding Rossmann-fold domains"/>
    <property type="match status" value="1"/>
</dbReference>